<dbReference type="EMBL" id="CAJVCE010000009">
    <property type="protein sequence ID" value="CAG7645299.1"/>
    <property type="molecule type" value="Genomic_DNA"/>
</dbReference>
<keyword evidence="2" id="KW-1185">Reference proteome</keyword>
<accession>A0ABN7TLB4</accession>
<evidence type="ECO:0000313" key="2">
    <source>
        <dbReference type="Proteomes" id="UP000730618"/>
    </source>
</evidence>
<comment type="caution">
    <text evidence="1">The sequence shown here is derived from an EMBL/GenBank/DDBJ whole genome shotgun (WGS) entry which is preliminary data.</text>
</comment>
<evidence type="ECO:0000313" key="1">
    <source>
        <dbReference type="EMBL" id="CAG7645299.1"/>
    </source>
</evidence>
<dbReference type="RefSeq" id="WP_218099790.1">
    <property type="nucleotide sequence ID" value="NZ_CAJVCE010000009.1"/>
</dbReference>
<name>A0ABN7TLB4_9BACL</name>
<proteinExistence type="predicted"/>
<organism evidence="1 2">
    <name type="scientific">Paenibacillus allorhizosphaerae</name>
    <dbReference type="NCBI Taxonomy" id="2849866"/>
    <lineage>
        <taxon>Bacteria</taxon>
        <taxon>Bacillati</taxon>
        <taxon>Bacillota</taxon>
        <taxon>Bacilli</taxon>
        <taxon>Bacillales</taxon>
        <taxon>Paenibacillaceae</taxon>
        <taxon>Paenibacillus</taxon>
    </lineage>
</organism>
<sequence length="92" mass="10533">MSKNGRITVLKSADIKKQYGSDVPEYKGKHIEAFFKTTPSPFHQVTPYDKTVRDLIEKERIKLATGTDVNTFIREMKERADKAIETEMAGKK</sequence>
<gene>
    <name evidence="1" type="ORF">PAECIP111802_03482</name>
</gene>
<protein>
    <submittedName>
        <fullName evidence="1">Uncharacterized protein</fullName>
    </submittedName>
</protein>
<dbReference type="Proteomes" id="UP000730618">
    <property type="component" value="Unassembled WGS sequence"/>
</dbReference>
<reference evidence="1 2" key="1">
    <citation type="submission" date="2021-06" db="EMBL/GenBank/DDBJ databases">
        <authorList>
            <person name="Criscuolo A."/>
        </authorList>
    </citation>
    <scope>NUCLEOTIDE SEQUENCE [LARGE SCALE GENOMIC DNA]</scope>
    <source>
        <strain evidence="2">CIP 111802</strain>
    </source>
</reference>